<evidence type="ECO:0000313" key="4">
    <source>
        <dbReference type="Proteomes" id="UP000288805"/>
    </source>
</evidence>
<dbReference type="AlphaFoldDB" id="A0A438EZA3"/>
<dbReference type="PANTHER" id="PTHR45883:SF7">
    <property type="entry name" value="TPR REPEAT-CONTAINING THIOREDOXIN TDX"/>
    <property type="match status" value="1"/>
</dbReference>
<reference evidence="3 4" key="1">
    <citation type="journal article" date="2018" name="PLoS Genet.">
        <title>Population sequencing reveals clonal diversity and ancestral inbreeding in the grapevine cultivar Chardonnay.</title>
        <authorList>
            <person name="Roach M.J."/>
            <person name="Johnson D.L."/>
            <person name="Bohlmann J."/>
            <person name="van Vuuren H.J."/>
            <person name="Jones S.J."/>
            <person name="Pretorius I.S."/>
            <person name="Schmidt S.A."/>
            <person name="Borneman A.R."/>
        </authorList>
    </citation>
    <scope>NUCLEOTIDE SEQUENCE [LARGE SCALE GENOMIC DNA]</scope>
    <source>
        <strain evidence="4">cv. Chardonnay</strain>
        <tissue evidence="3">Leaf</tissue>
    </source>
</reference>
<keyword evidence="1" id="KW-0677">Repeat</keyword>
<dbReference type="Gene3D" id="1.25.40.10">
    <property type="entry name" value="Tetratricopeptide repeat domain"/>
    <property type="match status" value="1"/>
</dbReference>
<evidence type="ECO:0000313" key="3">
    <source>
        <dbReference type="EMBL" id="RVW52752.1"/>
    </source>
</evidence>
<name>A0A438EZA3_VITVI</name>
<comment type="caution">
    <text evidence="3">The sequence shown here is derived from an EMBL/GenBank/DDBJ whole genome shotgun (WGS) entry which is preliminary data.</text>
</comment>
<accession>A0A438EZA3</accession>
<gene>
    <name evidence="3" type="primary">TDX_0</name>
    <name evidence="3" type="ORF">CK203_091140</name>
</gene>
<keyword evidence="2" id="KW-0802">TPR repeat</keyword>
<protein>
    <submittedName>
        <fullName evidence="3">TPR repeat-containing thioredoxin TDX</fullName>
    </submittedName>
</protein>
<dbReference type="PANTHER" id="PTHR45883">
    <property type="entry name" value="HSC70-INTERACTING PROTEIN"/>
    <property type="match status" value="1"/>
</dbReference>
<evidence type="ECO:0000256" key="1">
    <source>
        <dbReference type="ARBA" id="ARBA00022737"/>
    </source>
</evidence>
<evidence type="ECO:0000256" key="2">
    <source>
        <dbReference type="ARBA" id="ARBA00022803"/>
    </source>
</evidence>
<dbReference type="InterPro" id="IPR011990">
    <property type="entry name" value="TPR-like_helical_dom_sf"/>
</dbReference>
<dbReference type="EMBL" id="QGNW01001163">
    <property type="protein sequence ID" value="RVW52752.1"/>
    <property type="molecule type" value="Genomic_DNA"/>
</dbReference>
<organism evidence="3 4">
    <name type="scientific">Vitis vinifera</name>
    <name type="common">Grape</name>
    <dbReference type="NCBI Taxonomy" id="29760"/>
    <lineage>
        <taxon>Eukaryota</taxon>
        <taxon>Viridiplantae</taxon>
        <taxon>Streptophyta</taxon>
        <taxon>Embryophyta</taxon>
        <taxon>Tracheophyta</taxon>
        <taxon>Spermatophyta</taxon>
        <taxon>Magnoliopsida</taxon>
        <taxon>eudicotyledons</taxon>
        <taxon>Gunneridae</taxon>
        <taxon>Pentapetalae</taxon>
        <taxon>rosids</taxon>
        <taxon>Vitales</taxon>
        <taxon>Vitaceae</taxon>
        <taxon>Viteae</taxon>
        <taxon>Vitis</taxon>
    </lineage>
</organism>
<sequence length="199" mass="22240">MLRDFRISLEEDSSTMERWGSWQIWVKDAYNVLVVPNACAFPTKCIWVDKADLYTPYMLWRGVLFTLRLFGVASGHLRDKCGCGTSDHGEHVDAKKTNLCSEDDKFEDDIVESDIELDDTDVVEPDNDPPQKMGDLSIDVTEENQDAAQMLKSKAMEAISEGMPSICSSVYVKLKKPNAAIRDADAALKASLDAYLFCA</sequence>
<dbReference type="Proteomes" id="UP000288805">
    <property type="component" value="Unassembled WGS sequence"/>
</dbReference>
<proteinExistence type="predicted"/>